<dbReference type="GO" id="GO:0034063">
    <property type="term" value="P:stress granule assembly"/>
    <property type="evidence" value="ECO:0007669"/>
    <property type="project" value="TreeGrafter"/>
</dbReference>
<dbReference type="SMART" id="SM01271">
    <property type="entry name" value="LSM14"/>
    <property type="match status" value="1"/>
</dbReference>
<dbReference type="PANTHER" id="PTHR13586">
    <property type="entry name" value="SCD6 PROTEIN-RELATED"/>
    <property type="match status" value="1"/>
</dbReference>
<dbReference type="SUPFAM" id="SSF50182">
    <property type="entry name" value="Sm-like ribonucleoproteins"/>
    <property type="match status" value="1"/>
</dbReference>
<dbReference type="PANTHER" id="PTHR13586:SF0">
    <property type="entry name" value="TRAILER HITCH, ISOFORM H"/>
    <property type="match status" value="1"/>
</dbReference>
<feature type="compositionally biased region" description="Polar residues" evidence="2">
    <location>
        <begin position="202"/>
        <end position="211"/>
    </location>
</feature>
<dbReference type="GO" id="GO:0003729">
    <property type="term" value="F:mRNA binding"/>
    <property type="evidence" value="ECO:0007669"/>
    <property type="project" value="TreeGrafter"/>
</dbReference>
<evidence type="ECO:0000259" key="3">
    <source>
        <dbReference type="PROSITE" id="PS51512"/>
    </source>
</evidence>
<evidence type="ECO:0000259" key="5">
    <source>
        <dbReference type="PROSITE" id="PS52002"/>
    </source>
</evidence>
<evidence type="ECO:0000256" key="1">
    <source>
        <dbReference type="PROSITE-ProRule" id="PRU00846"/>
    </source>
</evidence>
<feature type="compositionally biased region" description="Basic and acidic residues" evidence="2">
    <location>
        <begin position="167"/>
        <end position="200"/>
    </location>
</feature>
<feature type="short sequence motif" description="FFD box" evidence="1">
    <location>
        <begin position="192"/>
        <end position="208"/>
    </location>
</feature>
<feature type="domain" description="FFD box profile" evidence="4">
    <location>
        <begin position="192"/>
        <end position="208"/>
    </location>
</feature>
<feature type="domain" description="DFDF" evidence="3">
    <location>
        <begin position="147"/>
        <end position="183"/>
    </location>
</feature>
<dbReference type="VEuPathDB" id="FungiDB:BON22_0568"/>
<reference evidence="7" key="3">
    <citation type="submission" date="2017-01" db="EMBL/GenBank/DDBJ databases">
        <authorList>
            <person name="Mah S.A."/>
            <person name="Swanson W.J."/>
            <person name="Moy G.W."/>
            <person name="Vacquier V.D."/>
        </authorList>
    </citation>
    <scope>NUCLEOTIDE SEQUENCE [LARGE SCALE GENOMIC DNA]</scope>
    <source>
        <strain evidence="7">65</strain>
    </source>
</reference>
<dbReference type="InterPro" id="IPR047575">
    <property type="entry name" value="Sm"/>
</dbReference>
<evidence type="ECO:0000313" key="8">
    <source>
        <dbReference type="Proteomes" id="UP000189513"/>
    </source>
</evidence>
<evidence type="ECO:0000256" key="2">
    <source>
        <dbReference type="SAM" id="MobiDB-lite"/>
    </source>
</evidence>
<keyword evidence="8" id="KW-1185">Reference proteome</keyword>
<dbReference type="OMA" id="TNPRAFN"/>
<dbReference type="EMBL" id="MPUK01000001">
    <property type="protein sequence ID" value="ONH69811.1"/>
    <property type="molecule type" value="Genomic_DNA"/>
</dbReference>
<dbReference type="Pfam" id="PF12701">
    <property type="entry name" value="LSM14"/>
    <property type="match status" value="1"/>
</dbReference>
<feature type="compositionally biased region" description="Basic and acidic residues" evidence="2">
    <location>
        <begin position="125"/>
        <end position="140"/>
    </location>
</feature>
<feature type="compositionally biased region" description="Polar residues" evidence="2">
    <location>
        <begin position="141"/>
        <end position="154"/>
    </location>
</feature>
<feature type="domain" description="Sm" evidence="5">
    <location>
        <begin position="1"/>
        <end position="80"/>
    </location>
</feature>
<name>A0A061ANT0_CYBFA</name>
<sequence length="263" mass="29895">MSHYIGKTISLISSRGIRYVGTLADVNGEEATVTLKNVKPFGTEGRLGDPTKEIPAVDDVYPVVVFRGSDVKDLSVLDEPPAELKEQPVEKKVEPKVQPKDEQVKPKDDKTTTEDDDDEDEEKEREERRLKQQAAFEKKTQQSYRHNTFQNASVPDTDFDFESANAKFKDLKVNEEDEDPLQRPKDDETVEPAYDKKKSFFDNISNSATETRPQRPNFGNGGFNNGRPNFGNNNRSRYNGRGGRGRRGRGGSNDNSWRRDDEY</sequence>
<dbReference type="EMBL" id="LK052886">
    <property type="protein sequence ID" value="CDR36975.1"/>
    <property type="molecule type" value="Genomic_DNA"/>
</dbReference>
<accession>A0A061ANT0</accession>
<dbReference type="GO" id="GO:0000932">
    <property type="term" value="C:P-body"/>
    <property type="evidence" value="ECO:0007669"/>
    <property type="project" value="TreeGrafter"/>
</dbReference>
<reference evidence="8" key="2">
    <citation type="journal article" date="2017" name="Genome Announc.">
        <title>Genome sequences of Cyberlindnera fabianii 65, Pichia kudriavzevii 129, and Saccharomyces cerevisiae 131 isolated from fermented masau fruits in Zimbabwe.</title>
        <authorList>
            <person name="van Rijswijck I.M.H."/>
            <person name="Derks M.F.L."/>
            <person name="Abee T."/>
            <person name="de Ridder D."/>
            <person name="Smid E.J."/>
        </authorList>
    </citation>
    <scope>NUCLEOTIDE SEQUENCE [LARGE SCALE GENOMIC DNA]</scope>
    <source>
        <strain evidence="8">65</strain>
    </source>
</reference>
<reference evidence="6" key="1">
    <citation type="journal article" date="2014" name="Genome Announc.">
        <title>Genome sequence of the yeast Cyberlindnera fabianii (Hansenula fabianii).</title>
        <authorList>
            <person name="Freel K.C."/>
            <person name="Sarilar V."/>
            <person name="Neuveglise C."/>
            <person name="Devillers H."/>
            <person name="Friedrich A."/>
            <person name="Schacherer J."/>
        </authorList>
    </citation>
    <scope>NUCLEOTIDE SEQUENCE</scope>
    <source>
        <strain evidence="6">YJS4271</strain>
    </source>
</reference>
<dbReference type="GO" id="GO:0033962">
    <property type="term" value="P:P-body assembly"/>
    <property type="evidence" value="ECO:0007669"/>
    <property type="project" value="TreeGrafter"/>
</dbReference>
<dbReference type="CDD" id="cd01736">
    <property type="entry name" value="LSm14_N"/>
    <property type="match status" value="1"/>
</dbReference>
<protein>
    <submittedName>
        <fullName evidence="6">CYFA0S01e06018g1_1</fullName>
    </submittedName>
    <submittedName>
        <fullName evidence="7">Protein SCD6</fullName>
    </submittedName>
</protein>
<organism evidence="6">
    <name type="scientific">Cyberlindnera fabianii</name>
    <name type="common">Yeast</name>
    <name type="synonym">Hansenula fabianii</name>
    <dbReference type="NCBI Taxonomy" id="36022"/>
    <lineage>
        <taxon>Eukaryota</taxon>
        <taxon>Fungi</taxon>
        <taxon>Dikarya</taxon>
        <taxon>Ascomycota</taxon>
        <taxon>Saccharomycotina</taxon>
        <taxon>Saccharomycetes</taxon>
        <taxon>Phaffomycetales</taxon>
        <taxon>Phaffomycetaceae</taxon>
        <taxon>Cyberlindnera</taxon>
    </lineage>
</organism>
<dbReference type="InterPro" id="IPR025762">
    <property type="entry name" value="DFDF"/>
</dbReference>
<dbReference type="InterPro" id="IPR025609">
    <property type="entry name" value="Lsm14-like_N"/>
</dbReference>
<dbReference type="OrthoDB" id="21539at2759"/>
<evidence type="ECO:0000313" key="7">
    <source>
        <dbReference type="EMBL" id="ONH69811.1"/>
    </source>
</evidence>
<feature type="compositionally biased region" description="Basic and acidic residues" evidence="2">
    <location>
        <begin position="82"/>
        <end position="113"/>
    </location>
</feature>
<dbReference type="PROSITE" id="PS52002">
    <property type="entry name" value="SM"/>
    <property type="match status" value="1"/>
</dbReference>
<dbReference type="PROSITE" id="PS51512">
    <property type="entry name" value="DFDF"/>
    <property type="match status" value="1"/>
</dbReference>
<dbReference type="Proteomes" id="UP000189513">
    <property type="component" value="Unassembled WGS sequence"/>
</dbReference>
<dbReference type="InterPro" id="IPR025761">
    <property type="entry name" value="FFD_box"/>
</dbReference>
<dbReference type="InterPro" id="IPR019050">
    <property type="entry name" value="FDF_dom"/>
</dbReference>
<dbReference type="PROSITE" id="PS51513">
    <property type="entry name" value="FFD"/>
    <property type="match status" value="1"/>
</dbReference>
<feature type="compositionally biased region" description="Acidic residues" evidence="2">
    <location>
        <begin position="114"/>
        <end position="124"/>
    </location>
</feature>
<evidence type="ECO:0000259" key="4">
    <source>
        <dbReference type="PROSITE" id="PS51513"/>
    </source>
</evidence>
<dbReference type="InterPro" id="IPR010920">
    <property type="entry name" value="LSM_dom_sf"/>
</dbReference>
<feature type="region of interest" description="Disordered" evidence="2">
    <location>
        <begin position="75"/>
        <end position="263"/>
    </location>
</feature>
<evidence type="ECO:0000313" key="6">
    <source>
        <dbReference type="EMBL" id="CDR36975.1"/>
    </source>
</evidence>
<dbReference type="SMART" id="SM01199">
    <property type="entry name" value="FDF"/>
    <property type="match status" value="1"/>
</dbReference>
<proteinExistence type="predicted"/>
<feature type="compositionally biased region" description="Low complexity" evidence="2">
    <location>
        <begin position="225"/>
        <end position="239"/>
    </location>
</feature>
<dbReference type="AlphaFoldDB" id="A0A061ANT0"/>
<gene>
    <name evidence="7" type="ORF">BON22_0568</name>
    <name evidence="6" type="ORF">CYFA0S_01e06018g</name>
</gene>
<dbReference type="Gene3D" id="2.30.30.100">
    <property type="match status" value="1"/>
</dbReference>
<dbReference type="STRING" id="36022.A0A061ANT0"/>